<dbReference type="SUPFAM" id="SSF51445">
    <property type="entry name" value="(Trans)glycosidases"/>
    <property type="match status" value="1"/>
</dbReference>
<evidence type="ECO:0000313" key="6">
    <source>
        <dbReference type="Proteomes" id="UP000003963"/>
    </source>
</evidence>
<dbReference type="Gene3D" id="3.20.20.80">
    <property type="entry name" value="Glycosidases"/>
    <property type="match status" value="1"/>
</dbReference>
<proteinExistence type="predicted"/>
<protein>
    <recommendedName>
        <fullName evidence="4">Glycoside hydrolase family 42 N-terminal domain-containing protein</fullName>
    </recommendedName>
</protein>
<keyword evidence="2" id="KW-0326">Glycosidase</keyword>
<dbReference type="HOGENOM" id="CLU_2620546_0_0_11"/>
<dbReference type="AlphaFoldDB" id="D9WIS6"/>
<dbReference type="EMBL" id="GG657754">
    <property type="protein sequence ID" value="EFL27579.1"/>
    <property type="molecule type" value="Genomic_DNA"/>
</dbReference>
<evidence type="ECO:0000313" key="5">
    <source>
        <dbReference type="EMBL" id="EFL27579.1"/>
    </source>
</evidence>
<dbReference type="InterPro" id="IPR017853">
    <property type="entry name" value="GH"/>
</dbReference>
<keyword evidence="6" id="KW-1185">Reference proteome</keyword>
<dbReference type="Proteomes" id="UP000003963">
    <property type="component" value="Unassembled WGS sequence"/>
</dbReference>
<accession>D9WIS6</accession>
<sequence length="78" mass="8811">MKEAGASLVTAGIFSWAKVEPRPGEYDFTWFDRVMDNLAGAGECRELCRYSRSTYSPARPSDGLPWSPARMQPRTQRP</sequence>
<dbReference type="GO" id="GO:0005975">
    <property type="term" value="P:carbohydrate metabolic process"/>
    <property type="evidence" value="ECO:0007669"/>
    <property type="project" value="InterPro"/>
</dbReference>
<evidence type="ECO:0000256" key="2">
    <source>
        <dbReference type="ARBA" id="ARBA00023295"/>
    </source>
</evidence>
<dbReference type="InterPro" id="IPR013529">
    <property type="entry name" value="Glyco_hydro_42_N"/>
</dbReference>
<dbReference type="GO" id="GO:0004565">
    <property type="term" value="F:beta-galactosidase activity"/>
    <property type="evidence" value="ECO:0007669"/>
    <property type="project" value="InterPro"/>
</dbReference>
<feature type="domain" description="Glycoside hydrolase family 42 N-terminal" evidence="4">
    <location>
        <begin position="1"/>
        <end position="42"/>
    </location>
</feature>
<evidence type="ECO:0000256" key="1">
    <source>
        <dbReference type="ARBA" id="ARBA00022801"/>
    </source>
</evidence>
<dbReference type="GO" id="GO:0009341">
    <property type="term" value="C:beta-galactosidase complex"/>
    <property type="evidence" value="ECO:0007669"/>
    <property type="project" value="InterPro"/>
</dbReference>
<dbReference type="STRING" id="457427.SSOG_07293"/>
<keyword evidence="1" id="KW-0378">Hydrolase</keyword>
<reference evidence="5 6" key="1">
    <citation type="submission" date="2009-02" db="EMBL/GenBank/DDBJ databases">
        <title>Annotation of Streptomyces hygroscopicus strain ATCC 53653.</title>
        <authorList>
            <consortium name="The Broad Institute Genome Sequencing Platform"/>
            <consortium name="Broad Institute Microbial Sequencing Center"/>
            <person name="Fischbach M."/>
            <person name="Godfrey P."/>
            <person name="Ward D."/>
            <person name="Young S."/>
            <person name="Zeng Q."/>
            <person name="Koehrsen M."/>
            <person name="Alvarado L."/>
            <person name="Berlin A.M."/>
            <person name="Bochicchio J."/>
            <person name="Borenstein D."/>
            <person name="Chapman S.B."/>
            <person name="Chen Z."/>
            <person name="Engels R."/>
            <person name="Freedman E."/>
            <person name="Gellesch M."/>
            <person name="Goldberg J."/>
            <person name="Griggs A."/>
            <person name="Gujja S."/>
            <person name="Heilman E.R."/>
            <person name="Heiman D.I."/>
            <person name="Hepburn T.A."/>
            <person name="Howarth C."/>
            <person name="Jen D."/>
            <person name="Larson L."/>
            <person name="Lewis B."/>
            <person name="Mehta T."/>
            <person name="Park D."/>
            <person name="Pearson M."/>
            <person name="Richards J."/>
            <person name="Roberts A."/>
            <person name="Saif S."/>
            <person name="Shea T.D."/>
            <person name="Shenoy N."/>
            <person name="Sisk P."/>
            <person name="Stolte C."/>
            <person name="Sykes S.N."/>
            <person name="Thomson T."/>
            <person name="Walk T."/>
            <person name="White J."/>
            <person name="Yandava C."/>
            <person name="Straight P."/>
            <person name="Clardy J."/>
            <person name="Hung D."/>
            <person name="Kolter R."/>
            <person name="Mekalanos J."/>
            <person name="Walker S."/>
            <person name="Walsh C.T."/>
            <person name="Wieland-Brown L.C."/>
            <person name="Haas B."/>
            <person name="Nusbaum C."/>
            <person name="Birren B."/>
        </authorList>
    </citation>
    <scope>NUCLEOTIDE SEQUENCE [LARGE SCALE GENOMIC DNA]</scope>
    <source>
        <strain evidence="5 6">ATCC 53653</strain>
    </source>
</reference>
<feature type="region of interest" description="Disordered" evidence="3">
    <location>
        <begin position="53"/>
        <end position="78"/>
    </location>
</feature>
<evidence type="ECO:0000259" key="4">
    <source>
        <dbReference type="Pfam" id="PF02449"/>
    </source>
</evidence>
<name>D9WIS6_9ACTN</name>
<gene>
    <name evidence="5" type="ORF">SSOG_07293</name>
</gene>
<dbReference type="Pfam" id="PF02449">
    <property type="entry name" value="Glyco_hydro_42"/>
    <property type="match status" value="1"/>
</dbReference>
<evidence type="ECO:0000256" key="3">
    <source>
        <dbReference type="SAM" id="MobiDB-lite"/>
    </source>
</evidence>
<organism evidence="5 6">
    <name type="scientific">Streptomyces himastatinicus ATCC 53653</name>
    <dbReference type="NCBI Taxonomy" id="457427"/>
    <lineage>
        <taxon>Bacteria</taxon>
        <taxon>Bacillati</taxon>
        <taxon>Actinomycetota</taxon>
        <taxon>Actinomycetes</taxon>
        <taxon>Kitasatosporales</taxon>
        <taxon>Streptomycetaceae</taxon>
        <taxon>Streptomyces</taxon>
        <taxon>Streptomyces violaceusniger group</taxon>
    </lineage>
</organism>